<sequence>MEALFMYKDLCKKVSEKELANIKGGDSTCNWAVYNCIHDTALSAFGTSDPAGKCALMKKVCKK</sequence>
<protein>
    <submittedName>
        <fullName evidence="1">Bacteriocin</fullName>
    </submittedName>
</protein>
<dbReference type="InterPro" id="IPR010133">
    <property type="entry name" value="Bacteriocin_signal_seq"/>
</dbReference>
<comment type="caution">
    <text evidence="1">The sequence shown here is derived from an EMBL/GenBank/DDBJ whole genome shotgun (WGS) entry which is preliminary data.</text>
</comment>
<dbReference type="Proteomes" id="UP000571857">
    <property type="component" value="Unassembled WGS sequence"/>
</dbReference>
<gene>
    <name evidence="1" type="ORF">HWH42_08010</name>
</gene>
<name>A0ABD4HM13_ENTGA</name>
<evidence type="ECO:0000313" key="2">
    <source>
        <dbReference type="Proteomes" id="UP000571857"/>
    </source>
</evidence>
<dbReference type="AlphaFoldDB" id="A0ABD4HM13"/>
<reference evidence="1 2" key="1">
    <citation type="submission" date="2020-06" db="EMBL/GenBank/DDBJ databases">
        <title>Crossreactivity between MHC class I-restricted antigens from cancer cells and an enterococcal bacteriophage.</title>
        <authorList>
            <person name="Fluckiger A."/>
            <person name="Daillere R."/>
            <person name="Sassi M."/>
            <person name="Cattoir V."/>
            <person name="Kroemer G."/>
            <person name="Zitvogel L."/>
        </authorList>
    </citation>
    <scope>NUCLEOTIDE SEQUENCE [LARGE SCALE GENOMIC DNA]</scope>
    <source>
        <strain evidence="1 2">EG4</strain>
    </source>
</reference>
<accession>A0ABD4HM13</accession>
<organism evidence="1 2">
    <name type="scientific">Enterococcus gallinarum</name>
    <dbReference type="NCBI Taxonomy" id="1353"/>
    <lineage>
        <taxon>Bacteria</taxon>
        <taxon>Bacillati</taxon>
        <taxon>Bacillota</taxon>
        <taxon>Bacilli</taxon>
        <taxon>Lactobacillales</taxon>
        <taxon>Enterococcaceae</taxon>
        <taxon>Enterococcus</taxon>
    </lineage>
</organism>
<dbReference type="EMBL" id="JABXJK010000039">
    <property type="protein sequence ID" value="MBA0972528.1"/>
    <property type="molecule type" value="Genomic_DNA"/>
</dbReference>
<proteinExistence type="predicted"/>
<evidence type="ECO:0000313" key="1">
    <source>
        <dbReference type="EMBL" id="MBA0972528.1"/>
    </source>
</evidence>
<dbReference type="NCBIfam" id="TIGR01847">
    <property type="entry name" value="bacteriocin_sig"/>
    <property type="match status" value="1"/>
</dbReference>